<reference evidence="1 2" key="1">
    <citation type="submission" date="2019-12" db="EMBL/GenBank/DDBJ databases">
        <title>Multi-Generational Helicobacter saguini Isolates.</title>
        <authorList>
            <person name="Mannion A."/>
            <person name="Shen Z."/>
            <person name="Fox J.G."/>
        </authorList>
    </citation>
    <scope>NUCLEOTIDE SEQUENCE [LARGE SCALE GENOMIC DNA]</scope>
    <source>
        <strain evidence="2">16-048 (F4)</strain>
    </source>
</reference>
<dbReference type="AlphaFoldDB" id="A0A6B0HPH5"/>
<proteinExistence type="predicted"/>
<gene>
    <name evidence="1" type="ORF">DCO61_08020</name>
</gene>
<evidence type="ECO:0000313" key="1">
    <source>
        <dbReference type="EMBL" id="MWV69946.1"/>
    </source>
</evidence>
<organism evidence="1 2">
    <name type="scientific">Helicobacter saguini</name>
    <dbReference type="NCBI Taxonomy" id="1548018"/>
    <lineage>
        <taxon>Bacteria</taxon>
        <taxon>Pseudomonadati</taxon>
        <taxon>Campylobacterota</taxon>
        <taxon>Epsilonproteobacteria</taxon>
        <taxon>Campylobacterales</taxon>
        <taxon>Helicobacteraceae</taxon>
        <taxon>Helicobacter</taxon>
    </lineage>
</organism>
<dbReference type="SUPFAM" id="SSF102414">
    <property type="entry name" value="Alpha-2,3/8-sialyltransferase CstII"/>
    <property type="match status" value="1"/>
</dbReference>
<dbReference type="EMBL" id="QBIU01000001">
    <property type="protein sequence ID" value="MWV69946.1"/>
    <property type="molecule type" value="Genomic_DNA"/>
</dbReference>
<accession>A0A6B0HPH5</accession>
<keyword evidence="1" id="KW-0328">Glycosyltransferase</keyword>
<keyword evidence="1" id="KW-0808">Transferase</keyword>
<dbReference type="Pfam" id="PF06002">
    <property type="entry name" value="CST-I"/>
    <property type="match status" value="1"/>
</dbReference>
<dbReference type="Gene3D" id="3.90.1480.10">
    <property type="entry name" value="Alpha-2,3-sialyltransferase"/>
    <property type="match status" value="1"/>
</dbReference>
<sequence length="299" mass="35515">MLESKIDSRKIIIAGNGPSVKEIDYKRMPLDCDIYRCSQFYFEDKYYLGKKIKGVNSVPFAVYNQFYNLCLLLQNKEYFFEELIMTGMPEEFKSLDDFKRDYPNAIIGYKLLERIPAYFNYINFYELYFGQRPTSAVQLCAIAVARGYKEIYVVGIDFYEKGQYSYFYDFDKTNLGQFLPKYDITERECHNKTLDINALVFLQEHYNVNIYSLCPNSPFSKYFPLTPNIDSNFVVESKSEHNQTDIIIPNLQHVKSNKNRFKEINSLKHGWRNNIYYKIFKDLFRLPSDVKNYLKAKKI</sequence>
<dbReference type="InterPro" id="IPR009251">
    <property type="entry name" value="A-2_3-sialyltransferase"/>
</dbReference>
<protein>
    <submittedName>
        <fullName evidence="1">Alpha-2,3 sialyltransferase</fullName>
    </submittedName>
</protein>
<evidence type="ECO:0000313" key="2">
    <source>
        <dbReference type="Proteomes" id="UP000477070"/>
    </source>
</evidence>
<name>A0A6B0HPH5_9HELI</name>
<dbReference type="Proteomes" id="UP000477070">
    <property type="component" value="Unassembled WGS sequence"/>
</dbReference>
<comment type="caution">
    <text evidence="1">The sequence shown here is derived from an EMBL/GenBank/DDBJ whole genome shotgun (WGS) entry which is preliminary data.</text>
</comment>
<dbReference type="InterPro" id="IPR036715">
    <property type="entry name" value="A-2_3-sialylTrfase_sf"/>
</dbReference>
<dbReference type="GO" id="GO:0016757">
    <property type="term" value="F:glycosyltransferase activity"/>
    <property type="evidence" value="ECO:0007669"/>
    <property type="project" value="UniProtKB-KW"/>
</dbReference>
<dbReference type="RefSeq" id="WP_118977177.1">
    <property type="nucleotide sequence ID" value="NZ_QBIU01000001.1"/>
</dbReference>